<dbReference type="EMBL" id="CAKXAJ010025470">
    <property type="protein sequence ID" value="CAH2240080.1"/>
    <property type="molecule type" value="Genomic_DNA"/>
</dbReference>
<dbReference type="AlphaFoldDB" id="A0A8S4RPD8"/>
<gene>
    <name evidence="2" type="primary">jg6335</name>
    <name evidence="2" type="ORF">PAEG_LOCUS16693</name>
</gene>
<reference evidence="2" key="1">
    <citation type="submission" date="2022-03" db="EMBL/GenBank/DDBJ databases">
        <authorList>
            <person name="Lindestad O."/>
        </authorList>
    </citation>
    <scope>NUCLEOTIDE SEQUENCE</scope>
</reference>
<sequence>MVAGQLVRYMSVVFRHNTGKVNRLAGYLWEVNLAEARPDQTKTNIRYYKFPKCFGNPRPSTFKTTELTTAPRMRTKKGCPSLVSKSTLKPANPHKSSVVWLL</sequence>
<comment type="caution">
    <text evidence="2">The sequence shown here is derived from an EMBL/GenBank/DDBJ whole genome shotgun (WGS) entry which is preliminary data.</text>
</comment>
<accession>A0A8S4RPD8</accession>
<evidence type="ECO:0000256" key="1">
    <source>
        <dbReference type="SAM" id="MobiDB-lite"/>
    </source>
</evidence>
<evidence type="ECO:0000313" key="2">
    <source>
        <dbReference type="EMBL" id="CAH2240080.1"/>
    </source>
</evidence>
<name>A0A8S4RPD8_9NEOP</name>
<dbReference type="Proteomes" id="UP000838756">
    <property type="component" value="Unassembled WGS sequence"/>
</dbReference>
<organism evidence="2 3">
    <name type="scientific">Pararge aegeria aegeria</name>
    <dbReference type="NCBI Taxonomy" id="348720"/>
    <lineage>
        <taxon>Eukaryota</taxon>
        <taxon>Metazoa</taxon>
        <taxon>Ecdysozoa</taxon>
        <taxon>Arthropoda</taxon>
        <taxon>Hexapoda</taxon>
        <taxon>Insecta</taxon>
        <taxon>Pterygota</taxon>
        <taxon>Neoptera</taxon>
        <taxon>Endopterygota</taxon>
        <taxon>Lepidoptera</taxon>
        <taxon>Glossata</taxon>
        <taxon>Ditrysia</taxon>
        <taxon>Papilionoidea</taxon>
        <taxon>Nymphalidae</taxon>
        <taxon>Satyrinae</taxon>
        <taxon>Satyrini</taxon>
        <taxon>Parargina</taxon>
        <taxon>Pararge</taxon>
    </lineage>
</organism>
<feature type="region of interest" description="Disordered" evidence="1">
    <location>
        <begin position="73"/>
        <end position="102"/>
    </location>
</feature>
<proteinExistence type="predicted"/>
<evidence type="ECO:0000313" key="3">
    <source>
        <dbReference type="Proteomes" id="UP000838756"/>
    </source>
</evidence>
<protein>
    <submittedName>
        <fullName evidence="2">Jg6335 protein</fullName>
    </submittedName>
</protein>
<keyword evidence="3" id="KW-1185">Reference proteome</keyword>